<comment type="subcellular location">
    <subcellularLocation>
        <location evidence="1">Membrane</location>
        <topology evidence="1">Multi-pass membrane protein</topology>
    </subcellularLocation>
</comment>
<dbReference type="EC" id="2.3.1.199" evidence="10"/>
<dbReference type="EMBL" id="WNWW01000243">
    <property type="protein sequence ID" value="KAF3427939.1"/>
    <property type="molecule type" value="Genomic_DNA"/>
</dbReference>
<protein>
    <recommendedName>
        <fullName evidence="10">Elongation of very long chain fatty acids protein</fullName>
        <ecNumber evidence="10">2.3.1.199</ecNumber>
    </recommendedName>
    <alternativeName>
        <fullName evidence="10">Very-long-chain 3-oxoacyl-CoA synthase</fullName>
    </alternativeName>
</protein>
<dbReference type="GO" id="GO:0042761">
    <property type="term" value="P:very long-chain fatty acid biosynthetic process"/>
    <property type="evidence" value="ECO:0007669"/>
    <property type="project" value="TreeGrafter"/>
</dbReference>
<evidence type="ECO:0000256" key="7">
    <source>
        <dbReference type="ARBA" id="ARBA00023098"/>
    </source>
</evidence>
<evidence type="ECO:0000313" key="12">
    <source>
        <dbReference type="Proteomes" id="UP000655588"/>
    </source>
</evidence>
<dbReference type="GO" id="GO:0005789">
    <property type="term" value="C:endoplasmic reticulum membrane"/>
    <property type="evidence" value="ECO:0007669"/>
    <property type="project" value="TreeGrafter"/>
</dbReference>
<keyword evidence="3 10" id="KW-0808">Transferase</keyword>
<feature type="transmembrane region" description="Helical" evidence="10">
    <location>
        <begin position="66"/>
        <end position="83"/>
    </location>
</feature>
<dbReference type="PANTHER" id="PTHR11157:SF69">
    <property type="entry name" value="ELONGATION OF VERY LONG CHAIN FATTY ACIDS PROTEIN 7"/>
    <property type="match status" value="1"/>
</dbReference>
<evidence type="ECO:0000256" key="2">
    <source>
        <dbReference type="ARBA" id="ARBA00022516"/>
    </source>
</evidence>
<dbReference type="GO" id="GO:0030148">
    <property type="term" value="P:sphingolipid biosynthetic process"/>
    <property type="evidence" value="ECO:0007669"/>
    <property type="project" value="TreeGrafter"/>
</dbReference>
<feature type="transmembrane region" description="Helical" evidence="10">
    <location>
        <begin position="239"/>
        <end position="261"/>
    </location>
</feature>
<dbReference type="InterPro" id="IPR002076">
    <property type="entry name" value="ELO_fam"/>
</dbReference>
<keyword evidence="12" id="KW-1185">Reference proteome</keyword>
<feature type="transmembrane region" description="Helical" evidence="10">
    <location>
        <begin position="299"/>
        <end position="318"/>
    </location>
</feature>
<keyword evidence="4 10" id="KW-0812">Transmembrane</keyword>
<comment type="catalytic activity">
    <reaction evidence="10">
        <text>a very-long-chain acyl-CoA + malonyl-CoA + H(+) = a very-long-chain 3-oxoacyl-CoA + CO2 + CoA</text>
        <dbReference type="Rhea" id="RHEA:32727"/>
        <dbReference type="ChEBI" id="CHEBI:15378"/>
        <dbReference type="ChEBI" id="CHEBI:16526"/>
        <dbReference type="ChEBI" id="CHEBI:57287"/>
        <dbReference type="ChEBI" id="CHEBI:57384"/>
        <dbReference type="ChEBI" id="CHEBI:90725"/>
        <dbReference type="ChEBI" id="CHEBI:90736"/>
        <dbReference type="EC" id="2.3.1.199"/>
    </reaction>
</comment>
<keyword evidence="8 10" id="KW-0472">Membrane</keyword>
<reference evidence="11" key="1">
    <citation type="submission" date="2019-11" db="EMBL/GenBank/DDBJ databases">
        <title>The nuclear and mitochondrial genomes of Frieseomelitta varia - a highly eusocial stingless bee (Meliponini) with a permanently sterile worker caste.</title>
        <authorList>
            <person name="Freitas F.C.P."/>
            <person name="Lourenco A.P."/>
            <person name="Nunes F.M.F."/>
            <person name="Paschoal A.R."/>
            <person name="Abreu F.C.P."/>
            <person name="Barbin F.O."/>
            <person name="Bataglia L."/>
            <person name="Cardoso-Junior C.A.M."/>
            <person name="Cervoni M.S."/>
            <person name="Silva S.R."/>
            <person name="Dalarmi F."/>
            <person name="Del Lama M.A."/>
            <person name="Depintor T.S."/>
            <person name="Ferreira K.M."/>
            <person name="Goria P.S."/>
            <person name="Jaskot M.C."/>
            <person name="Lago D.C."/>
            <person name="Luna-Lucena D."/>
            <person name="Moda L.M."/>
            <person name="Nascimento L."/>
            <person name="Pedrino M."/>
            <person name="Rabico F.O."/>
            <person name="Sanches F.C."/>
            <person name="Santos D.E."/>
            <person name="Santos C.G."/>
            <person name="Vieira J."/>
            <person name="Lopes T.F."/>
            <person name="Barchuk A.R."/>
            <person name="Hartfelder K."/>
            <person name="Simoes Z.L.P."/>
            <person name="Bitondi M.M.G."/>
            <person name="Pinheiro D.G."/>
        </authorList>
    </citation>
    <scope>NUCLEOTIDE SEQUENCE</scope>
    <source>
        <strain evidence="11">USP_RPSP 00005682</strain>
        <tissue evidence="11">Whole individual</tissue>
    </source>
</reference>
<feature type="transmembrane region" description="Helical" evidence="10">
    <location>
        <begin position="215"/>
        <end position="233"/>
    </location>
</feature>
<evidence type="ECO:0000256" key="3">
    <source>
        <dbReference type="ARBA" id="ARBA00022679"/>
    </source>
</evidence>
<sequence>MAQLVAAVYDSYRDLMDNKSDPRVNNWAMMSSPFPTLFICLFYAYFVKVLGPKLMENRKPFELKRVLLYYNLFQVALSTWLFHERYRADEFERKRKRRTIVREFSYSATRYGPRNQQLPAQGVKEKTHEILSVYILKFSSIETSHCIVCSVQSLASGWGGYYSFRCQPVDYSNSPMALRMARGCWWYYFSKFTEFFDTIFFVLRKKNNQVSRLHVIHHGVMPLSVWFGVKFSPGGHSSFFGMLNTFVHIVMYSYYFLAALGPKIQPYLWWKKYLTVLQMVQFILVILHAFQLLFIECDYSKVFVWWIGMHAVMFYFLFRDFYVQTYKKSNAAAKTSVNKETKVNQENAKQPNSEKENGKMYANEYKMATGYISDNGLRNRVFIDNRGFQE</sequence>
<organism evidence="11 12">
    <name type="scientific">Frieseomelitta varia</name>
    <dbReference type="NCBI Taxonomy" id="561572"/>
    <lineage>
        <taxon>Eukaryota</taxon>
        <taxon>Metazoa</taxon>
        <taxon>Ecdysozoa</taxon>
        <taxon>Arthropoda</taxon>
        <taxon>Hexapoda</taxon>
        <taxon>Insecta</taxon>
        <taxon>Pterygota</taxon>
        <taxon>Neoptera</taxon>
        <taxon>Endopterygota</taxon>
        <taxon>Hymenoptera</taxon>
        <taxon>Apocrita</taxon>
        <taxon>Aculeata</taxon>
        <taxon>Apoidea</taxon>
        <taxon>Anthophila</taxon>
        <taxon>Apidae</taxon>
        <taxon>Frieseomelitta</taxon>
    </lineage>
</organism>
<dbReference type="Pfam" id="PF01151">
    <property type="entry name" value="ELO"/>
    <property type="match status" value="1"/>
</dbReference>
<dbReference type="GO" id="GO:0019367">
    <property type="term" value="P:fatty acid elongation, saturated fatty acid"/>
    <property type="evidence" value="ECO:0007669"/>
    <property type="project" value="TreeGrafter"/>
</dbReference>
<dbReference type="Proteomes" id="UP000655588">
    <property type="component" value="Unassembled WGS sequence"/>
</dbReference>
<keyword evidence="9 10" id="KW-0275">Fatty acid biosynthesis</keyword>
<evidence type="ECO:0000256" key="9">
    <source>
        <dbReference type="ARBA" id="ARBA00023160"/>
    </source>
</evidence>
<comment type="caution">
    <text evidence="11">The sequence shown here is derived from an EMBL/GenBank/DDBJ whole genome shotgun (WGS) entry which is preliminary data.</text>
</comment>
<name>A0A833RFM4_9HYME</name>
<dbReference type="GO" id="GO:0034625">
    <property type="term" value="P:fatty acid elongation, monounsaturated fatty acid"/>
    <property type="evidence" value="ECO:0007669"/>
    <property type="project" value="TreeGrafter"/>
</dbReference>
<keyword evidence="2 10" id="KW-0444">Lipid biosynthesis</keyword>
<evidence type="ECO:0000256" key="5">
    <source>
        <dbReference type="ARBA" id="ARBA00022832"/>
    </source>
</evidence>
<keyword evidence="5 10" id="KW-0276">Fatty acid metabolism</keyword>
<feature type="transmembrane region" description="Helical" evidence="10">
    <location>
        <begin position="273"/>
        <end position="293"/>
    </location>
</feature>
<dbReference type="GO" id="GO:0009922">
    <property type="term" value="F:fatty acid elongase activity"/>
    <property type="evidence" value="ECO:0007669"/>
    <property type="project" value="UniProtKB-EC"/>
</dbReference>
<comment type="similarity">
    <text evidence="10">Belongs to the ELO family.</text>
</comment>
<evidence type="ECO:0000256" key="1">
    <source>
        <dbReference type="ARBA" id="ARBA00004141"/>
    </source>
</evidence>
<evidence type="ECO:0000256" key="6">
    <source>
        <dbReference type="ARBA" id="ARBA00022989"/>
    </source>
</evidence>
<evidence type="ECO:0000313" key="11">
    <source>
        <dbReference type="EMBL" id="KAF3427939.1"/>
    </source>
</evidence>
<dbReference type="PANTHER" id="PTHR11157">
    <property type="entry name" value="FATTY ACID ACYL TRANSFERASE-RELATED"/>
    <property type="match status" value="1"/>
</dbReference>
<dbReference type="GO" id="GO:0034626">
    <property type="term" value="P:fatty acid elongation, polyunsaturated fatty acid"/>
    <property type="evidence" value="ECO:0007669"/>
    <property type="project" value="TreeGrafter"/>
</dbReference>
<feature type="transmembrane region" description="Helical" evidence="10">
    <location>
        <begin position="27"/>
        <end position="46"/>
    </location>
</feature>
<evidence type="ECO:0000256" key="4">
    <source>
        <dbReference type="ARBA" id="ARBA00022692"/>
    </source>
</evidence>
<keyword evidence="7 10" id="KW-0443">Lipid metabolism</keyword>
<proteinExistence type="inferred from homology"/>
<gene>
    <name evidence="11" type="ORF">E2986_02470</name>
</gene>
<keyword evidence="6 10" id="KW-1133">Transmembrane helix</keyword>
<dbReference type="AlphaFoldDB" id="A0A833RFM4"/>
<evidence type="ECO:0000256" key="8">
    <source>
        <dbReference type="ARBA" id="ARBA00023136"/>
    </source>
</evidence>
<evidence type="ECO:0000256" key="10">
    <source>
        <dbReference type="RuleBase" id="RU361115"/>
    </source>
</evidence>
<accession>A0A833RFM4</accession>